<proteinExistence type="predicted"/>
<reference evidence="2 3" key="1">
    <citation type="submission" date="2016-06" db="EMBL/GenBank/DDBJ databases">
        <title>Comparative genomics of the ectomycorrhizal sister species Rhizopogon vinicolor and Rhizopogon vesiculosus (Basidiomycota: Boletales) reveals a divergence of the mating type B locus.</title>
        <authorList>
            <consortium name="DOE Joint Genome Institute"/>
            <person name="Mujic A.B."/>
            <person name="Kuo A."/>
            <person name="Tritt A."/>
            <person name="Lipzen A."/>
            <person name="Chen C."/>
            <person name="Johnson J."/>
            <person name="Sharma A."/>
            <person name="Barry K."/>
            <person name="Grigoriev I.V."/>
            <person name="Spatafora J.W."/>
        </authorList>
    </citation>
    <scope>NUCLEOTIDE SEQUENCE [LARGE SCALE GENOMIC DNA]</scope>
    <source>
        <strain evidence="2 3">AM-OR11-026</strain>
    </source>
</reference>
<name>A0A1B7MGP8_9AGAM</name>
<feature type="region of interest" description="Disordered" evidence="1">
    <location>
        <begin position="240"/>
        <end position="288"/>
    </location>
</feature>
<dbReference type="EMBL" id="KV449249">
    <property type="protein sequence ID" value="OAX31773.1"/>
    <property type="molecule type" value="Genomic_DNA"/>
</dbReference>
<feature type="compositionally biased region" description="Low complexity" evidence="1">
    <location>
        <begin position="240"/>
        <end position="249"/>
    </location>
</feature>
<gene>
    <name evidence="2" type="ORF">K503DRAFT_805794</name>
</gene>
<feature type="compositionally biased region" description="Polar residues" evidence="1">
    <location>
        <begin position="255"/>
        <end position="269"/>
    </location>
</feature>
<protein>
    <submittedName>
        <fullName evidence="2">Uncharacterized protein</fullName>
    </submittedName>
</protein>
<dbReference type="AlphaFoldDB" id="A0A1B7MGP8"/>
<accession>A0A1B7MGP8</accession>
<evidence type="ECO:0000256" key="1">
    <source>
        <dbReference type="SAM" id="MobiDB-lite"/>
    </source>
</evidence>
<organism evidence="2 3">
    <name type="scientific">Rhizopogon vinicolor AM-OR11-026</name>
    <dbReference type="NCBI Taxonomy" id="1314800"/>
    <lineage>
        <taxon>Eukaryota</taxon>
        <taxon>Fungi</taxon>
        <taxon>Dikarya</taxon>
        <taxon>Basidiomycota</taxon>
        <taxon>Agaricomycotina</taxon>
        <taxon>Agaricomycetes</taxon>
        <taxon>Agaricomycetidae</taxon>
        <taxon>Boletales</taxon>
        <taxon>Suillineae</taxon>
        <taxon>Rhizopogonaceae</taxon>
        <taxon>Rhizopogon</taxon>
    </lineage>
</organism>
<dbReference type="InParanoid" id="A0A1B7MGP8"/>
<dbReference type="Proteomes" id="UP000092154">
    <property type="component" value="Unassembled WGS sequence"/>
</dbReference>
<feature type="region of interest" description="Disordered" evidence="1">
    <location>
        <begin position="130"/>
        <end position="156"/>
    </location>
</feature>
<keyword evidence="3" id="KW-1185">Reference proteome</keyword>
<feature type="compositionally biased region" description="Low complexity" evidence="1">
    <location>
        <begin position="95"/>
        <end position="108"/>
    </location>
</feature>
<evidence type="ECO:0000313" key="3">
    <source>
        <dbReference type="Proteomes" id="UP000092154"/>
    </source>
</evidence>
<evidence type="ECO:0000313" key="2">
    <source>
        <dbReference type="EMBL" id="OAX31773.1"/>
    </source>
</evidence>
<sequence>MSSTSPRHTCAKNASQHPGYILLDVQPKQRTKAQVKVDKQRTQEVQEAQEAAVQCGVSRIASMEAAMEAAQEVQATKKARPVKPQAHITKKLQDTSSTGTGTAKTGDSVSAIPSRVRAKGDRAFKLGKNSDASADVESKLAGGQESIPKARKTKKTPVMREVIKAAKDQIMRADGQAQAAALDKKGNPTESKKYNLAGKVNHWRSIIDLKGSKVNPSPVIATTSGTSQKSTTIFKSSKATSVTTTSLAKEPPLSIMNTSEASDSDNALDTNFGDDEDESQERSAALSAECKGRVTMQSVIEISEYAPMDDLTDEESQIPFADLPYHKWVKIVENALAQVIPMPESPGPAGRVSNLERVAGATKRKLDEVVSESEESDSDIQVDEDNVNYTNHDGGAMEVDEEVEVQRAVPNVKLSRSTAKTTITVSQNSKPQALKKVKLEDTRLILD</sequence>
<feature type="region of interest" description="Disordered" evidence="1">
    <location>
        <begin position="75"/>
        <end position="114"/>
    </location>
</feature>
<dbReference type="OrthoDB" id="3187908at2759"/>